<dbReference type="EMBL" id="BPLR01019771">
    <property type="protein sequence ID" value="GIX71613.1"/>
    <property type="molecule type" value="Genomic_DNA"/>
</dbReference>
<evidence type="ECO:0000313" key="2">
    <source>
        <dbReference type="Proteomes" id="UP001054945"/>
    </source>
</evidence>
<organism evidence="1 2">
    <name type="scientific">Caerostris extrusa</name>
    <name type="common">Bark spider</name>
    <name type="synonym">Caerostris bankana</name>
    <dbReference type="NCBI Taxonomy" id="172846"/>
    <lineage>
        <taxon>Eukaryota</taxon>
        <taxon>Metazoa</taxon>
        <taxon>Ecdysozoa</taxon>
        <taxon>Arthropoda</taxon>
        <taxon>Chelicerata</taxon>
        <taxon>Arachnida</taxon>
        <taxon>Araneae</taxon>
        <taxon>Araneomorphae</taxon>
        <taxon>Entelegynae</taxon>
        <taxon>Araneoidea</taxon>
        <taxon>Araneidae</taxon>
        <taxon>Caerostris</taxon>
    </lineage>
</organism>
<name>A0AAV4MI85_CAEEX</name>
<dbReference type="AlphaFoldDB" id="A0AAV4MI85"/>
<comment type="caution">
    <text evidence="1">The sequence shown here is derived from an EMBL/GenBank/DDBJ whole genome shotgun (WGS) entry which is preliminary data.</text>
</comment>
<sequence length="115" mass="13610">MMSQIFITSSTLRCHRCSPYHGAIGTIFNSPWCHRKLKLIYYPTHHSAIRIYYVKIHLSIDVYVQKNTMSWTLYSTYHGIIDIYYPTPPECHRHLLCKIHHGFIGIFYVQHTTVP</sequence>
<dbReference type="Proteomes" id="UP001054945">
    <property type="component" value="Unassembled WGS sequence"/>
</dbReference>
<accession>A0AAV4MI85</accession>
<keyword evidence="2" id="KW-1185">Reference proteome</keyword>
<reference evidence="1 2" key="1">
    <citation type="submission" date="2021-06" db="EMBL/GenBank/DDBJ databases">
        <title>Caerostris extrusa draft genome.</title>
        <authorList>
            <person name="Kono N."/>
            <person name="Arakawa K."/>
        </authorList>
    </citation>
    <scope>NUCLEOTIDE SEQUENCE [LARGE SCALE GENOMIC DNA]</scope>
</reference>
<evidence type="ECO:0000313" key="1">
    <source>
        <dbReference type="EMBL" id="GIX71613.1"/>
    </source>
</evidence>
<proteinExistence type="predicted"/>
<gene>
    <name evidence="1" type="ORF">CEXT_464591</name>
</gene>
<protein>
    <submittedName>
        <fullName evidence="1">Uncharacterized protein</fullName>
    </submittedName>
</protein>